<feature type="non-terminal residue" evidence="2">
    <location>
        <position position="188"/>
    </location>
</feature>
<accession>A0A1B6M9R0</accession>
<organism evidence="2">
    <name type="scientific">Graphocephala atropunctata</name>
    <dbReference type="NCBI Taxonomy" id="36148"/>
    <lineage>
        <taxon>Eukaryota</taxon>
        <taxon>Metazoa</taxon>
        <taxon>Ecdysozoa</taxon>
        <taxon>Arthropoda</taxon>
        <taxon>Hexapoda</taxon>
        <taxon>Insecta</taxon>
        <taxon>Pterygota</taxon>
        <taxon>Neoptera</taxon>
        <taxon>Paraneoptera</taxon>
        <taxon>Hemiptera</taxon>
        <taxon>Auchenorrhyncha</taxon>
        <taxon>Membracoidea</taxon>
        <taxon>Cicadellidae</taxon>
        <taxon>Cicadellinae</taxon>
        <taxon>Cicadellini</taxon>
        <taxon>Graphocephala</taxon>
    </lineage>
</organism>
<feature type="region of interest" description="Disordered" evidence="1">
    <location>
        <begin position="1"/>
        <end position="25"/>
    </location>
</feature>
<dbReference type="Gene3D" id="3.40.50.1110">
    <property type="entry name" value="SGNH hydrolase"/>
    <property type="match status" value="1"/>
</dbReference>
<name>A0A1B6M9R0_9HEMI</name>
<dbReference type="EMBL" id="GEBQ01007319">
    <property type="protein sequence ID" value="JAT32658.1"/>
    <property type="molecule type" value="Transcribed_RNA"/>
</dbReference>
<dbReference type="AlphaFoldDB" id="A0A1B6M9R0"/>
<reference evidence="2" key="1">
    <citation type="submission" date="2015-11" db="EMBL/GenBank/DDBJ databases">
        <title>De novo transcriptome assembly of four potential Pierce s Disease insect vectors from Arizona vineyards.</title>
        <authorList>
            <person name="Tassone E.E."/>
        </authorList>
    </citation>
    <scope>NUCLEOTIDE SEQUENCE</scope>
</reference>
<evidence type="ECO:0000256" key="1">
    <source>
        <dbReference type="SAM" id="MobiDB-lite"/>
    </source>
</evidence>
<sequence>MPFHDQKIKNSSKIPNPTLNHSKPLQKNLQTSQTPIPHFGSINIRGDSHSRHISGLVKSMTFPPASVGDMCMPGAGLLDILRTGHTPPRSGTHCEVLIAGSNDLAVGRQHVIYRHLEAHITARPANTELVLVTLPLRHDLQPDHPIHDETVLVNAYIEELAVRHNIRVVNFNNIGRRHFTRHGQHLSA</sequence>
<proteinExistence type="predicted"/>
<evidence type="ECO:0008006" key="3">
    <source>
        <dbReference type="Google" id="ProtNLM"/>
    </source>
</evidence>
<dbReference type="InterPro" id="IPR036514">
    <property type="entry name" value="SGNH_hydro_sf"/>
</dbReference>
<dbReference type="SUPFAM" id="SSF52266">
    <property type="entry name" value="SGNH hydrolase"/>
    <property type="match status" value="1"/>
</dbReference>
<evidence type="ECO:0000313" key="2">
    <source>
        <dbReference type="EMBL" id="JAT32658.1"/>
    </source>
</evidence>
<gene>
    <name evidence="2" type="ORF">g.52914</name>
</gene>
<protein>
    <recommendedName>
        <fullName evidence="3">SGNH hydrolase-type esterase domain-containing protein</fullName>
    </recommendedName>
</protein>
<feature type="compositionally biased region" description="Polar residues" evidence="1">
    <location>
        <begin position="9"/>
        <end position="25"/>
    </location>
</feature>